<keyword evidence="4" id="KW-1185">Reference proteome</keyword>
<accession>A0A1G5S683</accession>
<feature type="chain" id="PRO_5011465999" evidence="2">
    <location>
        <begin position="21"/>
        <end position="179"/>
    </location>
</feature>
<evidence type="ECO:0000313" key="3">
    <source>
        <dbReference type="EMBL" id="SCZ81843.1"/>
    </source>
</evidence>
<feature type="region of interest" description="Disordered" evidence="1">
    <location>
        <begin position="16"/>
        <end position="41"/>
    </location>
</feature>
<dbReference type="AlphaFoldDB" id="A0A1G5S683"/>
<evidence type="ECO:0000313" key="4">
    <source>
        <dbReference type="Proteomes" id="UP000199208"/>
    </source>
</evidence>
<dbReference type="Proteomes" id="UP000199208">
    <property type="component" value="Unassembled WGS sequence"/>
</dbReference>
<dbReference type="EMBL" id="FMWL01000024">
    <property type="protein sequence ID" value="SCZ81843.1"/>
    <property type="molecule type" value="Genomic_DNA"/>
</dbReference>
<evidence type="ECO:0000256" key="1">
    <source>
        <dbReference type="SAM" id="MobiDB-lite"/>
    </source>
</evidence>
<organism evidence="3 4">
    <name type="scientific">Acidaminobacter hydrogenoformans DSM 2784</name>
    <dbReference type="NCBI Taxonomy" id="1120920"/>
    <lineage>
        <taxon>Bacteria</taxon>
        <taxon>Bacillati</taxon>
        <taxon>Bacillota</taxon>
        <taxon>Clostridia</taxon>
        <taxon>Peptostreptococcales</taxon>
        <taxon>Acidaminobacteraceae</taxon>
        <taxon>Acidaminobacter</taxon>
    </lineage>
</organism>
<gene>
    <name evidence="3" type="ORF">SAMN03080599_03088</name>
</gene>
<dbReference type="STRING" id="1120920.SAMN03080599_03088"/>
<keyword evidence="2" id="KW-0732">Signal</keyword>
<proteinExistence type="predicted"/>
<feature type="signal peptide" evidence="2">
    <location>
        <begin position="1"/>
        <end position="20"/>
    </location>
</feature>
<reference evidence="3 4" key="1">
    <citation type="submission" date="2016-10" db="EMBL/GenBank/DDBJ databases">
        <authorList>
            <person name="de Groot N.N."/>
        </authorList>
    </citation>
    <scope>NUCLEOTIDE SEQUENCE [LARGE SCALE GENOMIC DNA]</scope>
    <source>
        <strain evidence="3 4">DSM 2784</strain>
    </source>
</reference>
<name>A0A1G5S683_9FIRM</name>
<evidence type="ECO:0000256" key="2">
    <source>
        <dbReference type="SAM" id="SignalP"/>
    </source>
</evidence>
<sequence length="179" mass="18649">MTVMVLSVALVMGACSGPSAESTGESSTAGQETAAATLPASPERTAEIYGKVTKIIGNEVTLSVAVAQVATEELTEEEKAEKQAAMQSLSVEERQKLKDEQIQFTGEKKTVIIPVGTPITAGGSGTGTSSEGLTPEASVLTEVALAEIVEGTMLKIWLAEGSEGTELIAEYTRVLQFLQ</sequence>
<protein>
    <submittedName>
        <fullName evidence="3">Uncharacterized protein</fullName>
    </submittedName>
</protein>
<feature type="compositionally biased region" description="Polar residues" evidence="1">
    <location>
        <begin position="19"/>
        <end position="31"/>
    </location>
</feature>